<dbReference type="EMBL" id="BPQB01000024">
    <property type="protein sequence ID" value="GJE92029.1"/>
    <property type="molecule type" value="Genomic_DNA"/>
</dbReference>
<name>A0A9P3GDZ8_9APHY</name>
<keyword evidence="4" id="KW-1185">Reference proteome</keyword>
<dbReference type="InterPro" id="IPR040976">
    <property type="entry name" value="Pkinase_fungal"/>
</dbReference>
<sequence length="478" mass="53833">MSNIERGWDTSAIPATRREANLFEDALRDFLGEAAPDALDQRKVPDAERSLDPTGTYPTWKIRVTNEVSGESTDLVVQRPFAGHQETFGRATRAYLALDLRVGQLVFLKDAWRADDPRLLPEFRTYQELRSHDVPFIPYPSYGGDVRHPDGVAQATLSHLISGEKNAWRTAGADLEGFIHHRLVQEIAYPLQGVRDVRELMQVTHDALIALDHAYRQAGIIHRDLSALNIMLSPSGQCVLSDWDHAGTSTQPARGVGTAPFMSARLLEKEDKINEHVDDLESVFWVFLYIAIVRFAQRLDQMPLDIFRDPGDQRVSMGMRKCGHLCHWRSWRGIFKSEVFMDLVRELASSWAQYQSTLYLTVDTPAFPDVQPVSPEKLKILDLADKPSFWIEKIAQALQEYDNEQADAGTAAPRVPPRSRTDVRVRALSTTSTASTASRKRKASTAKENQDGTALGTPLDCMSPREPKRQRTVDSISW</sequence>
<dbReference type="InterPro" id="IPR011009">
    <property type="entry name" value="Kinase-like_dom_sf"/>
</dbReference>
<evidence type="ECO:0000313" key="4">
    <source>
        <dbReference type="Proteomes" id="UP000703269"/>
    </source>
</evidence>
<evidence type="ECO:0000313" key="3">
    <source>
        <dbReference type="EMBL" id="GJE92029.1"/>
    </source>
</evidence>
<comment type="caution">
    <text evidence="3">The sequence shown here is derived from an EMBL/GenBank/DDBJ whole genome shotgun (WGS) entry which is preliminary data.</text>
</comment>
<evidence type="ECO:0000256" key="1">
    <source>
        <dbReference type="SAM" id="MobiDB-lite"/>
    </source>
</evidence>
<dbReference type="PROSITE" id="PS50011">
    <property type="entry name" value="PROTEIN_KINASE_DOM"/>
    <property type="match status" value="1"/>
</dbReference>
<accession>A0A9P3GDZ8</accession>
<proteinExistence type="predicted"/>
<dbReference type="AlphaFoldDB" id="A0A9P3GDZ8"/>
<organism evidence="3 4">
    <name type="scientific">Phanerochaete sordida</name>
    <dbReference type="NCBI Taxonomy" id="48140"/>
    <lineage>
        <taxon>Eukaryota</taxon>
        <taxon>Fungi</taxon>
        <taxon>Dikarya</taxon>
        <taxon>Basidiomycota</taxon>
        <taxon>Agaricomycotina</taxon>
        <taxon>Agaricomycetes</taxon>
        <taxon>Polyporales</taxon>
        <taxon>Phanerochaetaceae</taxon>
        <taxon>Phanerochaete</taxon>
    </lineage>
</organism>
<dbReference type="PANTHER" id="PTHR38248:SF2">
    <property type="entry name" value="FUNK1 11"/>
    <property type="match status" value="1"/>
</dbReference>
<dbReference type="Proteomes" id="UP000703269">
    <property type="component" value="Unassembled WGS sequence"/>
</dbReference>
<dbReference type="GO" id="GO:0005524">
    <property type="term" value="F:ATP binding"/>
    <property type="evidence" value="ECO:0007669"/>
    <property type="project" value="InterPro"/>
</dbReference>
<dbReference type="Pfam" id="PF17667">
    <property type="entry name" value="Pkinase_fungal"/>
    <property type="match status" value="1"/>
</dbReference>
<feature type="region of interest" description="Disordered" evidence="1">
    <location>
        <begin position="404"/>
        <end position="478"/>
    </location>
</feature>
<dbReference type="SUPFAM" id="SSF56112">
    <property type="entry name" value="Protein kinase-like (PK-like)"/>
    <property type="match status" value="1"/>
</dbReference>
<dbReference type="Gene3D" id="1.10.510.10">
    <property type="entry name" value="Transferase(Phosphotransferase) domain 1"/>
    <property type="match status" value="1"/>
</dbReference>
<protein>
    <recommendedName>
        <fullName evidence="2">Protein kinase domain-containing protein</fullName>
    </recommendedName>
</protein>
<dbReference type="OrthoDB" id="5592585at2759"/>
<feature type="domain" description="Protein kinase" evidence="2">
    <location>
        <begin position="77"/>
        <end position="367"/>
    </location>
</feature>
<dbReference type="InterPro" id="IPR008266">
    <property type="entry name" value="Tyr_kinase_AS"/>
</dbReference>
<dbReference type="GO" id="GO:0004672">
    <property type="term" value="F:protein kinase activity"/>
    <property type="evidence" value="ECO:0007669"/>
    <property type="project" value="InterPro"/>
</dbReference>
<evidence type="ECO:0000259" key="2">
    <source>
        <dbReference type="PROSITE" id="PS50011"/>
    </source>
</evidence>
<feature type="compositionally biased region" description="Low complexity" evidence="1">
    <location>
        <begin position="426"/>
        <end position="437"/>
    </location>
</feature>
<gene>
    <name evidence="3" type="ORF">PsYK624_081820</name>
</gene>
<dbReference type="InterPro" id="IPR000719">
    <property type="entry name" value="Prot_kinase_dom"/>
</dbReference>
<reference evidence="3 4" key="1">
    <citation type="submission" date="2021-08" db="EMBL/GenBank/DDBJ databases">
        <title>Draft Genome Sequence of Phanerochaete sordida strain YK-624.</title>
        <authorList>
            <person name="Mori T."/>
            <person name="Dohra H."/>
            <person name="Suzuki T."/>
            <person name="Kawagishi H."/>
            <person name="Hirai H."/>
        </authorList>
    </citation>
    <scope>NUCLEOTIDE SEQUENCE [LARGE SCALE GENOMIC DNA]</scope>
    <source>
        <strain evidence="3 4">YK-624</strain>
    </source>
</reference>
<feature type="compositionally biased region" description="Basic and acidic residues" evidence="1">
    <location>
        <begin position="463"/>
        <end position="472"/>
    </location>
</feature>
<dbReference type="PROSITE" id="PS00109">
    <property type="entry name" value="PROTEIN_KINASE_TYR"/>
    <property type="match status" value="1"/>
</dbReference>
<dbReference type="PANTHER" id="PTHR38248">
    <property type="entry name" value="FUNK1 6"/>
    <property type="match status" value="1"/>
</dbReference>